<dbReference type="InterPro" id="IPR029044">
    <property type="entry name" value="Nucleotide-diphossugar_trans"/>
</dbReference>
<dbReference type="Proteomes" id="UP000308014">
    <property type="component" value="Unassembled WGS sequence"/>
</dbReference>
<keyword evidence="4" id="KW-0812">Transmembrane</keyword>
<reference evidence="5 6" key="1">
    <citation type="submission" date="2018-10" db="EMBL/GenBank/DDBJ databases">
        <title>Fifty Aureobasidium pullulans genomes reveal a recombining polyextremotolerant generalist.</title>
        <authorList>
            <person name="Gostincar C."/>
            <person name="Turk M."/>
            <person name="Zajc J."/>
            <person name="Gunde-Cimerman N."/>
        </authorList>
    </citation>
    <scope>NUCLEOTIDE SEQUENCE [LARGE SCALE GENOMIC DNA]</scope>
    <source>
        <strain evidence="5 6">EXF-11318</strain>
    </source>
</reference>
<feature type="transmembrane region" description="Helical" evidence="4">
    <location>
        <begin position="44"/>
        <end position="62"/>
    </location>
</feature>
<protein>
    <recommendedName>
        <fullName evidence="7">Galactosyl transferase GMA12/MNN10 family protein</fullName>
    </recommendedName>
</protein>
<evidence type="ECO:0000313" key="5">
    <source>
        <dbReference type="EMBL" id="THW23179.1"/>
    </source>
</evidence>
<dbReference type="PANTHER" id="PTHR31306">
    <property type="entry name" value="ALPHA-1,6-MANNOSYLTRANSFERASE MNN11-RELATED"/>
    <property type="match status" value="1"/>
</dbReference>
<dbReference type="GO" id="GO:0000139">
    <property type="term" value="C:Golgi membrane"/>
    <property type="evidence" value="ECO:0007669"/>
    <property type="project" value="TreeGrafter"/>
</dbReference>
<dbReference type="EMBL" id="QZAJ01000011">
    <property type="protein sequence ID" value="THW23179.1"/>
    <property type="molecule type" value="Genomic_DNA"/>
</dbReference>
<comment type="caution">
    <text evidence="5">The sequence shown here is derived from an EMBL/GenBank/DDBJ whole genome shotgun (WGS) entry which is preliminary data.</text>
</comment>
<organism evidence="5 6">
    <name type="scientific">Aureobasidium pullulans</name>
    <name type="common">Black yeast</name>
    <name type="synonym">Pullularia pullulans</name>
    <dbReference type="NCBI Taxonomy" id="5580"/>
    <lineage>
        <taxon>Eukaryota</taxon>
        <taxon>Fungi</taxon>
        <taxon>Dikarya</taxon>
        <taxon>Ascomycota</taxon>
        <taxon>Pezizomycotina</taxon>
        <taxon>Dothideomycetes</taxon>
        <taxon>Dothideomycetidae</taxon>
        <taxon>Dothideales</taxon>
        <taxon>Saccotheciaceae</taxon>
        <taxon>Aureobasidium</taxon>
    </lineage>
</organism>
<comment type="similarity">
    <text evidence="1">Belongs to the glycosyltransferase 34 family.</text>
</comment>
<dbReference type="GO" id="GO:0016757">
    <property type="term" value="F:glycosyltransferase activity"/>
    <property type="evidence" value="ECO:0007669"/>
    <property type="project" value="UniProtKB-KW"/>
</dbReference>
<name>A0A4S8WC77_AURPU</name>
<keyword evidence="4" id="KW-1133">Transmembrane helix</keyword>
<evidence type="ECO:0008006" key="7">
    <source>
        <dbReference type="Google" id="ProtNLM"/>
    </source>
</evidence>
<evidence type="ECO:0000256" key="4">
    <source>
        <dbReference type="SAM" id="Phobius"/>
    </source>
</evidence>
<keyword evidence="3" id="KW-0808">Transferase</keyword>
<dbReference type="PANTHER" id="PTHR31306:SF8">
    <property type="entry name" value="GLYCOSYLTRANSFERASE FAMILY 34 PROTEIN"/>
    <property type="match status" value="1"/>
</dbReference>
<dbReference type="GO" id="GO:0006487">
    <property type="term" value="P:protein N-linked glycosylation"/>
    <property type="evidence" value="ECO:0007669"/>
    <property type="project" value="TreeGrafter"/>
</dbReference>
<evidence type="ECO:0000256" key="1">
    <source>
        <dbReference type="ARBA" id="ARBA00005664"/>
    </source>
</evidence>
<keyword evidence="4" id="KW-0472">Membrane</keyword>
<dbReference type="Gene3D" id="3.90.550.10">
    <property type="entry name" value="Spore Coat Polysaccharide Biosynthesis Protein SpsA, Chain A"/>
    <property type="match status" value="1"/>
</dbReference>
<gene>
    <name evidence="5" type="ORF">D6D24_00746</name>
</gene>
<dbReference type="AlphaFoldDB" id="A0A4S8WC77"/>
<accession>A0A4S8WC77</accession>
<sequence>MSDSRYSQLDAEESKRSFETTSSEMFMHSPRKPLLTLGWFNNRLISLMSCLLIVVTFLGTLWHRPSFIYGDRPYKIAKVSMLYGNNSLYERALESHTRHGERWGYPTYIKRQNEYCGYWNKPTFMIQQVAQELAKPEHERAEWLMWVDADSIILNPNIPAHIFLPPKEFTHINIVAARDIQGLNTGVFFVRVHPWTISMFVDGMAFPLCNPKVELGNDADQAAMARTVLKSSGGPDGYGFKRGIVYLPRNLFNAYELPGYMRDGRTDVLRNFTGFEEPHAFEGKKGDFIVHLPGLFGDREPLMTDWLDMIENRQEDWALPLEETTYVKETAQFWKMYGEAVATLREAFKREDTGKEVVDAIRQLRIALSEEADDANRIAEYTNELKELLHPTALFDDE</sequence>
<proteinExistence type="inferred from homology"/>
<dbReference type="InterPro" id="IPR008630">
    <property type="entry name" value="Glyco_trans_34"/>
</dbReference>
<evidence type="ECO:0000313" key="6">
    <source>
        <dbReference type="Proteomes" id="UP000308014"/>
    </source>
</evidence>
<evidence type="ECO:0000256" key="2">
    <source>
        <dbReference type="ARBA" id="ARBA00022676"/>
    </source>
</evidence>
<evidence type="ECO:0000256" key="3">
    <source>
        <dbReference type="ARBA" id="ARBA00022679"/>
    </source>
</evidence>
<keyword evidence="2" id="KW-0328">Glycosyltransferase</keyword>